<keyword evidence="7" id="KW-0677">Repeat</keyword>
<dbReference type="PANTHER" id="PTHR48065">
    <property type="entry name" value="OS10G0469600 PROTEIN"/>
    <property type="match status" value="1"/>
</dbReference>
<feature type="domain" description="Leucine-rich repeat-containing N-terminal plant-type" evidence="13">
    <location>
        <begin position="30"/>
        <end position="71"/>
    </location>
</feature>
<keyword evidence="10" id="KW-0325">Glycoprotein</keyword>
<dbReference type="GO" id="GO:0006952">
    <property type="term" value="P:defense response"/>
    <property type="evidence" value="ECO:0007669"/>
    <property type="project" value="UniProtKB-ARBA"/>
</dbReference>
<comment type="caution">
    <text evidence="15">The sequence shown here is derived from an EMBL/GenBank/DDBJ whole genome shotgun (WGS) entry which is preliminary data.</text>
</comment>
<dbReference type="InterPro" id="IPR001611">
    <property type="entry name" value="Leu-rich_rpt"/>
</dbReference>
<evidence type="ECO:0000256" key="3">
    <source>
        <dbReference type="ARBA" id="ARBA00022475"/>
    </source>
</evidence>
<evidence type="ECO:0008006" key="17">
    <source>
        <dbReference type="Google" id="ProtNLM"/>
    </source>
</evidence>
<evidence type="ECO:0000259" key="13">
    <source>
        <dbReference type="Pfam" id="PF08263"/>
    </source>
</evidence>
<dbReference type="GO" id="GO:0005886">
    <property type="term" value="C:plasma membrane"/>
    <property type="evidence" value="ECO:0007669"/>
    <property type="project" value="UniProtKB-SubCell"/>
</dbReference>
<evidence type="ECO:0000256" key="2">
    <source>
        <dbReference type="ARBA" id="ARBA00009592"/>
    </source>
</evidence>
<dbReference type="FunFam" id="3.80.10.10:FF:000095">
    <property type="entry name" value="LRR receptor-like serine/threonine-protein kinase GSO1"/>
    <property type="match status" value="1"/>
</dbReference>
<dbReference type="Pfam" id="PF00560">
    <property type="entry name" value="LRR_1"/>
    <property type="match status" value="7"/>
</dbReference>
<feature type="domain" description="Disease resistance R13L4/SHOC-2-like LRR" evidence="14">
    <location>
        <begin position="308"/>
        <end position="531"/>
    </location>
</feature>
<evidence type="ECO:0000256" key="7">
    <source>
        <dbReference type="ARBA" id="ARBA00022737"/>
    </source>
</evidence>
<dbReference type="GO" id="GO:0051707">
    <property type="term" value="P:response to other organism"/>
    <property type="evidence" value="ECO:0007669"/>
    <property type="project" value="UniProtKB-ARBA"/>
</dbReference>
<keyword evidence="5 11" id="KW-0812">Transmembrane</keyword>
<dbReference type="Pfam" id="PF08263">
    <property type="entry name" value="LRRNT_2"/>
    <property type="match status" value="1"/>
</dbReference>
<dbReference type="Proteomes" id="UP001630127">
    <property type="component" value="Unassembled WGS sequence"/>
</dbReference>
<dbReference type="EMBL" id="JBJUIK010000002">
    <property type="protein sequence ID" value="KAL3536549.1"/>
    <property type="molecule type" value="Genomic_DNA"/>
</dbReference>
<organism evidence="15 16">
    <name type="scientific">Cinchona calisaya</name>
    <dbReference type="NCBI Taxonomy" id="153742"/>
    <lineage>
        <taxon>Eukaryota</taxon>
        <taxon>Viridiplantae</taxon>
        <taxon>Streptophyta</taxon>
        <taxon>Embryophyta</taxon>
        <taxon>Tracheophyta</taxon>
        <taxon>Spermatophyta</taxon>
        <taxon>Magnoliopsida</taxon>
        <taxon>eudicotyledons</taxon>
        <taxon>Gunneridae</taxon>
        <taxon>Pentapetalae</taxon>
        <taxon>asterids</taxon>
        <taxon>lamiids</taxon>
        <taxon>Gentianales</taxon>
        <taxon>Rubiaceae</taxon>
        <taxon>Cinchonoideae</taxon>
        <taxon>Cinchoneae</taxon>
        <taxon>Cinchona</taxon>
    </lineage>
</organism>
<sequence>MSLEIHFLLSLILLVLSSFNSQLASAQCLKEQKDLLLQLRNNLTYNSSLSIKLVSWDERTDCCSWRGVHCDSAGRAINLDLSSESISGNLDDSSSLFRLQFLQRLSLAENSFGYAQLPRGFGMLNKLVYLNLSETGFAGQIPAEFSRISRLVTLDLSTFSPGFMLSLKLENPNLKMLVGNLARLRELRLDGVDIAAAGDDWCQALSSALPDLQVLSLSSCNLSGPLDSSLAKLQSLSLIKLDGNTFSAPFPEFFAGFANLTVLSVGSCNLLGEAPQLIFQIPTLQTIDLSNNRELGGSLPEFPENGSLKSLELSYTNFSGNLPDSIGNLKMLSSLNLFGCNFSGPIPSSISDLPELVSIDLSVNHFTGSLPSFTLSRTLSSIRLRDNKLMGKIPLEWEGFKNLTVLDLSDNSLGGDLPAFLFSLPSLGSLVLANNQFSGQISELESVSPSPLGQLDLGGNNFEGHIPQFVFKITGLFSLSLAFNKFTGTVELVKFVDLKNLDSLDLSYNNLSVGTRGSDSAFSLLPQFNSLMLSSCKLQKFPFLKNQSKLNMLDLSVNQITGDIPKWLWELHDGYLPYVNLSHNHFTGLQEPYQFQAHQYLDLHSNLLTGGIPLPPRSAVFVDFSSNKFNSSLPDDIGNHLSSAMYFNIANNNIIGDIPLSICNGSLLEVLDLSDNSLRSSIPSCLIERSRSLVVLDLHGNKLSGNIPNTFPGDCNLETLDLSYNQLEGQVPKSLVNCRKLKVLNLGHNRIGSTFPCKLDKLSDMRVLVLHFNRFSGQISCPDTNYSWPNLQIIDLSSNNFSGALPPKLFSSLSAMMVDDDNTDSKLDNLHFQSGAFKVYYQDKVTMSYKGTQMILEKVLTILTSIDLSSNNFQGSIPETVGDLISLYFLNFSNNDLTGQIPASVGNLKKLEALDLSSNKLTGEMPDQITSLTFLSFLNLSYNQLVGRIPGGRQIQTFTESSFEGNKGLCGFPLNRTCNENGASALPQLAVEEKQLYSKKEIYTSLGVGFLVGLAVIFGPLWLSKRWRTCYNKYVDKLILRIFHKKKINWEKT</sequence>
<dbReference type="PRINTS" id="PR00019">
    <property type="entry name" value="LEURICHRPT"/>
</dbReference>
<dbReference type="Pfam" id="PF23598">
    <property type="entry name" value="LRR_14"/>
    <property type="match status" value="1"/>
</dbReference>
<feature type="transmembrane region" description="Helical" evidence="11">
    <location>
        <begin position="1002"/>
        <end position="1023"/>
    </location>
</feature>
<keyword evidence="8 11" id="KW-1133">Transmembrane helix</keyword>
<name>A0ABD3AZ77_9GENT</name>
<dbReference type="AlphaFoldDB" id="A0ABD3AZ77"/>
<evidence type="ECO:0000256" key="10">
    <source>
        <dbReference type="ARBA" id="ARBA00023180"/>
    </source>
</evidence>
<evidence type="ECO:0000256" key="11">
    <source>
        <dbReference type="SAM" id="Phobius"/>
    </source>
</evidence>
<dbReference type="SMART" id="SM00369">
    <property type="entry name" value="LRR_TYP"/>
    <property type="match status" value="11"/>
</dbReference>
<evidence type="ECO:0000313" key="16">
    <source>
        <dbReference type="Proteomes" id="UP001630127"/>
    </source>
</evidence>
<gene>
    <name evidence="15" type="ORF">ACH5RR_005010</name>
</gene>
<dbReference type="PANTHER" id="PTHR48065:SF5">
    <property type="entry name" value="RECEPTOR-LIKE PROTEIN CF-9 HOMOLOG"/>
    <property type="match status" value="1"/>
</dbReference>
<keyword evidence="9 11" id="KW-0472">Membrane</keyword>
<keyword evidence="6 12" id="KW-0732">Signal</keyword>
<dbReference type="Pfam" id="PF13855">
    <property type="entry name" value="LRR_8"/>
    <property type="match status" value="1"/>
</dbReference>
<feature type="chain" id="PRO_5044868070" description="Verticillium wilt resistance-like protein" evidence="12">
    <location>
        <begin position="27"/>
        <end position="1053"/>
    </location>
</feature>
<dbReference type="InterPro" id="IPR032675">
    <property type="entry name" value="LRR_dom_sf"/>
</dbReference>
<evidence type="ECO:0000256" key="6">
    <source>
        <dbReference type="ARBA" id="ARBA00022729"/>
    </source>
</evidence>
<dbReference type="InterPro" id="IPR003591">
    <property type="entry name" value="Leu-rich_rpt_typical-subtyp"/>
</dbReference>
<evidence type="ECO:0000256" key="5">
    <source>
        <dbReference type="ARBA" id="ARBA00022692"/>
    </source>
</evidence>
<keyword evidence="3" id="KW-1003">Cell membrane</keyword>
<comment type="subcellular location">
    <subcellularLocation>
        <location evidence="1">Cell membrane</location>
        <topology evidence="1">Single-pass membrane protein</topology>
    </subcellularLocation>
</comment>
<evidence type="ECO:0000256" key="1">
    <source>
        <dbReference type="ARBA" id="ARBA00004162"/>
    </source>
</evidence>
<accession>A0ABD3AZ77</accession>
<evidence type="ECO:0000256" key="8">
    <source>
        <dbReference type="ARBA" id="ARBA00022989"/>
    </source>
</evidence>
<evidence type="ECO:0000313" key="15">
    <source>
        <dbReference type="EMBL" id="KAL3536549.1"/>
    </source>
</evidence>
<evidence type="ECO:0000259" key="14">
    <source>
        <dbReference type="Pfam" id="PF23598"/>
    </source>
</evidence>
<dbReference type="FunFam" id="3.80.10.10:FF:000111">
    <property type="entry name" value="LRR receptor-like serine/threonine-protein kinase ERECTA"/>
    <property type="match status" value="1"/>
</dbReference>
<keyword evidence="4" id="KW-0433">Leucine-rich repeat</keyword>
<evidence type="ECO:0000256" key="4">
    <source>
        <dbReference type="ARBA" id="ARBA00022614"/>
    </source>
</evidence>
<dbReference type="Gene3D" id="3.80.10.10">
    <property type="entry name" value="Ribonuclease Inhibitor"/>
    <property type="match status" value="5"/>
</dbReference>
<reference evidence="15 16" key="1">
    <citation type="submission" date="2024-11" db="EMBL/GenBank/DDBJ databases">
        <title>A near-complete genome assembly of Cinchona calisaya.</title>
        <authorList>
            <person name="Lian D.C."/>
            <person name="Zhao X.W."/>
            <person name="Wei L."/>
        </authorList>
    </citation>
    <scope>NUCLEOTIDE SEQUENCE [LARGE SCALE GENOMIC DNA]</scope>
    <source>
        <tissue evidence="15">Nenye</tissue>
    </source>
</reference>
<keyword evidence="16" id="KW-1185">Reference proteome</keyword>
<protein>
    <recommendedName>
        <fullName evidence="17">Verticillium wilt resistance-like protein</fullName>
    </recommendedName>
</protein>
<dbReference type="InterPro" id="IPR013210">
    <property type="entry name" value="LRR_N_plant-typ"/>
</dbReference>
<evidence type="ECO:0000256" key="12">
    <source>
        <dbReference type="SAM" id="SignalP"/>
    </source>
</evidence>
<proteinExistence type="inferred from homology"/>
<comment type="similarity">
    <text evidence="2">Belongs to the RLP family.</text>
</comment>
<dbReference type="InterPro" id="IPR055414">
    <property type="entry name" value="LRR_R13L4/SHOC2-like"/>
</dbReference>
<feature type="signal peptide" evidence="12">
    <location>
        <begin position="1"/>
        <end position="26"/>
    </location>
</feature>
<evidence type="ECO:0000256" key="9">
    <source>
        <dbReference type="ARBA" id="ARBA00023136"/>
    </source>
</evidence>
<dbReference type="SUPFAM" id="SSF52058">
    <property type="entry name" value="L domain-like"/>
    <property type="match status" value="3"/>
</dbReference>